<reference evidence="8" key="1">
    <citation type="journal article" date="2016" name="Genome Announc.">
        <title>Genome sequences of three species of Hanseniaspora isolated from spontaneous wine fermentations.</title>
        <authorList>
            <person name="Sternes P.R."/>
            <person name="Lee D."/>
            <person name="Kutyna D.R."/>
            <person name="Borneman A.R."/>
        </authorList>
    </citation>
    <scope>NUCLEOTIDE SEQUENCE [LARGE SCALE GENOMIC DNA]</scope>
    <source>
        <strain evidence="8">AWRI3579</strain>
    </source>
</reference>
<feature type="transmembrane region" description="Helical" evidence="5">
    <location>
        <begin position="6"/>
        <end position="30"/>
    </location>
</feature>
<organism evidence="7 8">
    <name type="scientific">Hanseniaspora osmophila</name>
    <dbReference type="NCBI Taxonomy" id="56408"/>
    <lineage>
        <taxon>Eukaryota</taxon>
        <taxon>Fungi</taxon>
        <taxon>Dikarya</taxon>
        <taxon>Ascomycota</taxon>
        <taxon>Saccharomycotina</taxon>
        <taxon>Saccharomycetes</taxon>
        <taxon>Saccharomycodales</taxon>
        <taxon>Saccharomycodaceae</taxon>
        <taxon>Hanseniaspora</taxon>
    </lineage>
</organism>
<keyword evidence="2 5" id="KW-0812">Transmembrane</keyword>
<evidence type="ECO:0000256" key="3">
    <source>
        <dbReference type="ARBA" id="ARBA00022989"/>
    </source>
</evidence>
<dbReference type="InterPro" id="IPR008417">
    <property type="entry name" value="BAP29/BAP31"/>
</dbReference>
<dbReference type="Proteomes" id="UP000095728">
    <property type="component" value="Unassembled WGS sequence"/>
</dbReference>
<dbReference type="PANTHER" id="PTHR12701">
    <property type="entry name" value="BCR-ASSOCIATED PROTEIN, BAP"/>
    <property type="match status" value="1"/>
</dbReference>
<comment type="caution">
    <text evidence="7">The sequence shown here is derived from an EMBL/GenBank/DDBJ whole genome shotgun (WGS) entry which is preliminary data.</text>
</comment>
<keyword evidence="3 5" id="KW-1133">Transmembrane helix</keyword>
<dbReference type="GO" id="GO:0070973">
    <property type="term" value="P:protein localization to endoplasmic reticulum exit site"/>
    <property type="evidence" value="ECO:0007669"/>
    <property type="project" value="UniProtKB-UniRule"/>
</dbReference>
<evidence type="ECO:0000256" key="2">
    <source>
        <dbReference type="ARBA" id="ARBA00022692"/>
    </source>
</evidence>
<dbReference type="Pfam" id="PF05529">
    <property type="entry name" value="Bap31"/>
    <property type="match status" value="1"/>
</dbReference>
<sequence length="216" mass="24839">MSLYFAFIYGLLVIEMGIFSIMILPMPNFLMGSKKHFIRAVNFVIQGNDTLKMVSKCVIIFITIFFLDCVNKLNKLQMAIQVFSTSKISMGYNTPMNQNINNNNNNNMAGLVDGMSNEYMNLSKNELYKNKFYSQRNLYLTGFTLFLSLAILRISSIIMDLLNVKDNLNKHLMVKDSIINKENLQKTQLENNEKVKSDIAEMDKLIKELKERGIST</sequence>
<dbReference type="PANTHER" id="PTHR12701:SF20">
    <property type="entry name" value="ENDOPLASMIC RETICULUM TRANSMEMBRANE PROTEIN"/>
    <property type="match status" value="1"/>
</dbReference>
<keyword evidence="5" id="KW-0813">Transport</keyword>
<evidence type="ECO:0000313" key="8">
    <source>
        <dbReference type="Proteomes" id="UP000095728"/>
    </source>
</evidence>
<dbReference type="GO" id="GO:0005789">
    <property type="term" value="C:endoplasmic reticulum membrane"/>
    <property type="evidence" value="ECO:0007669"/>
    <property type="project" value="UniProtKB-SubCell"/>
</dbReference>
<dbReference type="EMBL" id="LPNM01000006">
    <property type="protein sequence ID" value="OEJ86304.1"/>
    <property type="molecule type" value="Genomic_DNA"/>
</dbReference>
<evidence type="ECO:0000313" key="7">
    <source>
        <dbReference type="EMBL" id="OEJ86304.1"/>
    </source>
</evidence>
<evidence type="ECO:0000256" key="4">
    <source>
        <dbReference type="ARBA" id="ARBA00023136"/>
    </source>
</evidence>
<proteinExistence type="inferred from homology"/>
<feature type="domain" description="BAP29/BAP31 transmembrane" evidence="6">
    <location>
        <begin position="1"/>
        <end position="169"/>
    </location>
</feature>
<accession>A0A1E5RHE2</accession>
<dbReference type="STRING" id="56408.A0A1E5RHE2"/>
<keyword evidence="5" id="KW-0653">Protein transport</keyword>
<keyword evidence="5" id="KW-0256">Endoplasmic reticulum</keyword>
<dbReference type="InParanoid" id="A0A1E5RHE2"/>
<protein>
    <recommendedName>
        <fullName evidence="5">Endoplasmic reticulum transmembrane protein</fullName>
    </recommendedName>
</protein>
<keyword evidence="8" id="KW-1185">Reference proteome</keyword>
<keyword evidence="4 5" id="KW-0472">Membrane</keyword>
<feature type="transmembrane region" description="Helical" evidence="5">
    <location>
        <begin position="138"/>
        <end position="162"/>
    </location>
</feature>
<evidence type="ECO:0000259" key="6">
    <source>
        <dbReference type="Pfam" id="PF05529"/>
    </source>
</evidence>
<evidence type="ECO:0000256" key="5">
    <source>
        <dbReference type="RuleBase" id="RU367026"/>
    </source>
</evidence>
<gene>
    <name evidence="7" type="ORF">AWRI3579_g1261</name>
</gene>
<comment type="function">
    <text evidence="5">May play a role in anterograde transport of membrane proteins from the endoplasmic reticulum to the Golgi.</text>
</comment>
<evidence type="ECO:0000256" key="1">
    <source>
        <dbReference type="ARBA" id="ARBA00004141"/>
    </source>
</evidence>
<feature type="transmembrane region" description="Helical" evidence="5">
    <location>
        <begin position="50"/>
        <end position="67"/>
    </location>
</feature>
<dbReference type="InterPro" id="IPR040463">
    <property type="entry name" value="BAP29/BAP31_N"/>
</dbReference>
<dbReference type="FunCoup" id="A0A1E5RHE2">
    <property type="interactions" value="638"/>
</dbReference>
<dbReference type="OrthoDB" id="435607at2759"/>
<dbReference type="AlphaFoldDB" id="A0A1E5RHE2"/>
<comment type="subcellular location">
    <subcellularLocation>
        <location evidence="5">Endoplasmic reticulum membrane</location>
        <topology evidence="5">Multi-pass membrane protein</topology>
    </subcellularLocation>
    <subcellularLocation>
        <location evidence="1">Membrane</location>
        <topology evidence="1">Multi-pass membrane protein</topology>
    </subcellularLocation>
</comment>
<name>A0A1E5RHE2_9ASCO</name>
<comment type="similarity">
    <text evidence="5">Belongs to the BCAP29/BCAP31 family.</text>
</comment>
<dbReference type="GO" id="GO:0006886">
    <property type="term" value="P:intracellular protein transport"/>
    <property type="evidence" value="ECO:0007669"/>
    <property type="project" value="UniProtKB-UniRule"/>
</dbReference>
<dbReference type="GO" id="GO:0006888">
    <property type="term" value="P:endoplasmic reticulum to Golgi vesicle-mediated transport"/>
    <property type="evidence" value="ECO:0007669"/>
    <property type="project" value="UniProtKB-UniRule"/>
</dbReference>
<keyword evidence="5" id="KW-0931">ER-Golgi transport</keyword>